<name>A0ABS0SBP0_9HYPH</name>
<gene>
    <name evidence="2" type="ORF">IOD40_05465</name>
</gene>
<keyword evidence="1" id="KW-1133">Transmembrane helix</keyword>
<evidence type="ECO:0000256" key="1">
    <source>
        <dbReference type="SAM" id="Phobius"/>
    </source>
</evidence>
<organism evidence="2 3">
    <name type="scientific">Aquamicrobium zhengzhouense</name>
    <dbReference type="NCBI Taxonomy" id="2781738"/>
    <lineage>
        <taxon>Bacteria</taxon>
        <taxon>Pseudomonadati</taxon>
        <taxon>Pseudomonadota</taxon>
        <taxon>Alphaproteobacteria</taxon>
        <taxon>Hyphomicrobiales</taxon>
        <taxon>Phyllobacteriaceae</taxon>
        <taxon>Aquamicrobium</taxon>
    </lineage>
</organism>
<evidence type="ECO:0000313" key="2">
    <source>
        <dbReference type="EMBL" id="MBI1620111.1"/>
    </source>
</evidence>
<accession>A0ABS0SBP0</accession>
<protein>
    <submittedName>
        <fullName evidence="2">Uncharacterized protein</fullName>
    </submittedName>
</protein>
<keyword evidence="1" id="KW-0812">Transmembrane</keyword>
<comment type="caution">
    <text evidence="2">The sequence shown here is derived from an EMBL/GenBank/DDBJ whole genome shotgun (WGS) entry which is preliminary data.</text>
</comment>
<reference evidence="2 3" key="1">
    <citation type="submission" date="2020-10" db="EMBL/GenBank/DDBJ databases">
        <title>Aquamicrobium zhengzhouensis sp. nov., a exopolysaccharide producing bacterium isolated from farmland soil.</title>
        <authorList>
            <person name="Wang X."/>
        </authorList>
    </citation>
    <scope>NUCLEOTIDE SEQUENCE [LARGE SCALE GENOMIC DNA]</scope>
    <source>
        <strain evidence="3">cd-1</strain>
    </source>
</reference>
<proteinExistence type="predicted"/>
<dbReference type="RefSeq" id="WP_198475102.1">
    <property type="nucleotide sequence ID" value="NZ_JADGMQ010000002.1"/>
</dbReference>
<feature type="transmembrane region" description="Helical" evidence="1">
    <location>
        <begin position="12"/>
        <end position="31"/>
    </location>
</feature>
<dbReference type="Proteomes" id="UP000601789">
    <property type="component" value="Unassembled WGS sequence"/>
</dbReference>
<evidence type="ECO:0000313" key="3">
    <source>
        <dbReference type="Proteomes" id="UP000601789"/>
    </source>
</evidence>
<keyword evidence="3" id="KW-1185">Reference proteome</keyword>
<sequence>MSGSRTISERTLYIISLVVAALFLCNIYYQLHVAPNWQWGPALDKMPKHMLTDFRAEVYDNGKGGYAAGEYIAADAKFDKALFPEFTDGADVKSELVQPLIGDGRTVVAVQTLTTNGVEQKVVDVYHIGPRGGRIDNIQRYIAQ</sequence>
<dbReference type="EMBL" id="JADGMQ010000002">
    <property type="protein sequence ID" value="MBI1620111.1"/>
    <property type="molecule type" value="Genomic_DNA"/>
</dbReference>
<keyword evidence="1" id="KW-0472">Membrane</keyword>